<organism evidence="1 2">
    <name type="scientific">Trichogramma brassicae</name>
    <dbReference type="NCBI Taxonomy" id="86971"/>
    <lineage>
        <taxon>Eukaryota</taxon>
        <taxon>Metazoa</taxon>
        <taxon>Ecdysozoa</taxon>
        <taxon>Arthropoda</taxon>
        <taxon>Hexapoda</taxon>
        <taxon>Insecta</taxon>
        <taxon>Pterygota</taxon>
        <taxon>Neoptera</taxon>
        <taxon>Endopterygota</taxon>
        <taxon>Hymenoptera</taxon>
        <taxon>Apocrita</taxon>
        <taxon>Proctotrupomorpha</taxon>
        <taxon>Chalcidoidea</taxon>
        <taxon>Trichogrammatidae</taxon>
        <taxon>Trichogramma</taxon>
    </lineage>
</organism>
<accession>A0A6H5IVF5</accession>
<keyword evidence="2" id="KW-1185">Reference proteome</keyword>
<reference evidence="1 2" key="1">
    <citation type="submission" date="2020-02" db="EMBL/GenBank/DDBJ databases">
        <authorList>
            <person name="Ferguson B K."/>
        </authorList>
    </citation>
    <scope>NUCLEOTIDE SEQUENCE [LARGE SCALE GENOMIC DNA]</scope>
</reference>
<dbReference type="AlphaFoldDB" id="A0A6H5IVF5"/>
<sequence>MIDIVTRLLAPTAMCFVNVIDRNDFCVENQVYSDAECADHLDASESLPVDMSYNKAIDADQPPTNTVDPIEDHPINVTTDDEETLPPMPDMPLVHVDPPSMVSLPVDQGLIKSNKDKLSTNMMDPIEDQPINETTDDEEALPPMPDMPLVHVDPPSVVPIPVDQGFLSRYSPNEVVLAKRFNSYFWPAQISEVHSDKMYVEFFPLSEEMEKEEVSSEEDVKAFTKEEINAAGASLCQTKLHV</sequence>
<proteinExistence type="predicted"/>
<dbReference type="EMBL" id="CADCXV010001113">
    <property type="protein sequence ID" value="CAB0041374.1"/>
    <property type="molecule type" value="Genomic_DNA"/>
</dbReference>
<protein>
    <recommendedName>
        <fullName evidence="3">PWWP domain-containing protein</fullName>
    </recommendedName>
</protein>
<name>A0A6H5IVF5_9HYME</name>
<evidence type="ECO:0000313" key="2">
    <source>
        <dbReference type="Proteomes" id="UP000479190"/>
    </source>
</evidence>
<dbReference type="SUPFAM" id="SSF63748">
    <property type="entry name" value="Tudor/PWWP/MBT"/>
    <property type="match status" value="1"/>
</dbReference>
<dbReference type="Proteomes" id="UP000479190">
    <property type="component" value="Unassembled WGS sequence"/>
</dbReference>
<gene>
    <name evidence="1" type="ORF">TBRA_LOCUS13043</name>
</gene>
<evidence type="ECO:0008006" key="3">
    <source>
        <dbReference type="Google" id="ProtNLM"/>
    </source>
</evidence>
<evidence type="ECO:0000313" key="1">
    <source>
        <dbReference type="EMBL" id="CAB0041374.1"/>
    </source>
</evidence>